<feature type="domain" description="Glycosyl transferase family 1" evidence="2">
    <location>
        <begin position="190"/>
        <end position="357"/>
    </location>
</feature>
<protein>
    <recommendedName>
        <fullName evidence="2">Glycosyl transferase family 1 domain-containing protein</fullName>
    </recommendedName>
</protein>
<feature type="coiled-coil region" evidence="1">
    <location>
        <begin position="336"/>
        <end position="363"/>
    </location>
</feature>
<evidence type="ECO:0000259" key="2">
    <source>
        <dbReference type="Pfam" id="PF00534"/>
    </source>
</evidence>
<reference evidence="3 4" key="1">
    <citation type="journal article" date="2016" name="Nat. Commun.">
        <title>Thousands of microbial genomes shed light on interconnected biogeochemical processes in an aquifer system.</title>
        <authorList>
            <person name="Anantharaman K."/>
            <person name="Brown C.T."/>
            <person name="Hug L.A."/>
            <person name="Sharon I."/>
            <person name="Castelle C.J."/>
            <person name="Probst A.J."/>
            <person name="Thomas B.C."/>
            <person name="Singh A."/>
            <person name="Wilkins M.J."/>
            <person name="Karaoz U."/>
            <person name="Brodie E.L."/>
            <person name="Williams K.H."/>
            <person name="Hubbard S.S."/>
            <person name="Banfield J.F."/>
        </authorList>
    </citation>
    <scope>NUCLEOTIDE SEQUENCE [LARGE SCALE GENOMIC DNA]</scope>
</reference>
<dbReference type="InterPro" id="IPR050194">
    <property type="entry name" value="Glycosyltransferase_grp1"/>
</dbReference>
<proteinExistence type="predicted"/>
<name>A0A1F4XMA4_9BACT</name>
<dbReference type="Gene3D" id="3.40.50.2000">
    <property type="entry name" value="Glycogen Phosphorylase B"/>
    <property type="match status" value="2"/>
</dbReference>
<keyword evidence="1" id="KW-0175">Coiled coil</keyword>
<gene>
    <name evidence="3" type="ORF">A2788_00410</name>
</gene>
<sequence length="409" mass="46394">MRVALVHDFLTSYTGAERVTKVLADLFPQAPIFTLLYDQKKVGQIFPPDRVRPSFLQKLPQFIRQRRRLLLPFFPMAVEKFDLDEFDLVISSSGAWVKGVVTRVNAQHICYCHSPMRFAWDWTHEYQKEHKLRGLKGFITNYLLNKIRVWDVISAQRVDHYVANSNAVKQRIEKYYRLPAEIIYPPVDLSRFQNQEIKDRGYYLIVSRLEPYKHIQLAIEAVQALPDKRNLGTAFGGTPSVSGELVIVGEGSAGKQLAKLAQNNPKIRLLGNLPDAKVAKLYAHCHAFIFPGEDDFGIAPVEAMACGKPVVAFAAGGALETVVEGKTGTFFTEPTVASLTDALKRLEANYQNFDQAAIKEQSKQFSQERFKESFQELVEDLLAEKRLKIVHQHANSSSLREKEETLIKS</sequence>
<accession>A0A1F4XMA4</accession>
<evidence type="ECO:0000313" key="3">
    <source>
        <dbReference type="EMBL" id="OGC82738.1"/>
    </source>
</evidence>
<dbReference type="AlphaFoldDB" id="A0A1F4XMA4"/>
<dbReference type="PANTHER" id="PTHR45947:SF3">
    <property type="entry name" value="SULFOQUINOVOSYL TRANSFERASE SQD2"/>
    <property type="match status" value="1"/>
</dbReference>
<dbReference type="SUPFAM" id="SSF53756">
    <property type="entry name" value="UDP-Glycosyltransferase/glycogen phosphorylase"/>
    <property type="match status" value="1"/>
</dbReference>
<evidence type="ECO:0000313" key="4">
    <source>
        <dbReference type="Proteomes" id="UP000177521"/>
    </source>
</evidence>
<dbReference type="Pfam" id="PF00534">
    <property type="entry name" value="Glycos_transf_1"/>
    <property type="match status" value="1"/>
</dbReference>
<dbReference type="InterPro" id="IPR001296">
    <property type="entry name" value="Glyco_trans_1"/>
</dbReference>
<dbReference type="Proteomes" id="UP000177521">
    <property type="component" value="Unassembled WGS sequence"/>
</dbReference>
<evidence type="ECO:0000256" key="1">
    <source>
        <dbReference type="SAM" id="Coils"/>
    </source>
</evidence>
<dbReference type="GO" id="GO:0016757">
    <property type="term" value="F:glycosyltransferase activity"/>
    <property type="evidence" value="ECO:0007669"/>
    <property type="project" value="InterPro"/>
</dbReference>
<dbReference type="PANTHER" id="PTHR45947">
    <property type="entry name" value="SULFOQUINOVOSYL TRANSFERASE SQD2"/>
    <property type="match status" value="1"/>
</dbReference>
<dbReference type="EMBL" id="MEWS01000009">
    <property type="protein sequence ID" value="OGC82738.1"/>
    <property type="molecule type" value="Genomic_DNA"/>
</dbReference>
<comment type="caution">
    <text evidence="3">The sequence shown here is derived from an EMBL/GenBank/DDBJ whole genome shotgun (WGS) entry which is preliminary data.</text>
</comment>
<organism evidence="3 4">
    <name type="scientific">Candidatus Abawacabacteria bacterium RIFCSPHIGHO2_01_FULL_46_8</name>
    <dbReference type="NCBI Taxonomy" id="1817815"/>
    <lineage>
        <taxon>Bacteria</taxon>
        <taxon>Candidatus Abawacaibacteriota</taxon>
    </lineage>
</organism>